<feature type="region of interest" description="Disordered" evidence="1">
    <location>
        <begin position="307"/>
        <end position="330"/>
    </location>
</feature>
<dbReference type="EMBL" id="CYKH01001851">
    <property type="protein sequence ID" value="CUG90608.1"/>
    <property type="molecule type" value="Genomic_DNA"/>
</dbReference>
<dbReference type="PANTHER" id="PTHR16110:SF1">
    <property type="entry name" value="TBC1 DOMAIN FAMILY MEMBER 19"/>
    <property type="match status" value="1"/>
</dbReference>
<feature type="compositionally biased region" description="Polar residues" evidence="1">
    <location>
        <begin position="170"/>
        <end position="186"/>
    </location>
</feature>
<evidence type="ECO:0000256" key="1">
    <source>
        <dbReference type="SAM" id="MobiDB-lite"/>
    </source>
</evidence>
<accession>A0A0S4JJ82</accession>
<dbReference type="Proteomes" id="UP000051952">
    <property type="component" value="Unassembled WGS sequence"/>
</dbReference>
<feature type="compositionally biased region" description="Basic residues" evidence="1">
    <location>
        <begin position="155"/>
        <end position="164"/>
    </location>
</feature>
<dbReference type="AlphaFoldDB" id="A0A0S4JJ82"/>
<dbReference type="InterPro" id="IPR042507">
    <property type="entry name" value="TBC1D19"/>
</dbReference>
<feature type="region of interest" description="Disordered" evidence="1">
    <location>
        <begin position="239"/>
        <end position="275"/>
    </location>
</feature>
<dbReference type="PANTHER" id="PTHR16110">
    <property type="entry name" value="TBC1 DOMAIN FAMILY MEMBER 19"/>
    <property type="match status" value="1"/>
</dbReference>
<keyword evidence="3" id="KW-1185">Reference proteome</keyword>
<dbReference type="OrthoDB" id="10249775at2759"/>
<feature type="compositionally biased region" description="Low complexity" evidence="1">
    <location>
        <begin position="261"/>
        <end position="275"/>
    </location>
</feature>
<sequence length="752" mass="80006">MTAGQQVDVAERLKALSTAMLDSTNFLLLRNSLRHQFLRSSEISGLVAQAGEGGQLASSVMSVLRNGSAAGANIGSSGGDGCVAAVSIPSVFVEGVGQTAIDFAMKAFTNSSNANVALTQQLHHQNGEQRQLLASRMHRDAMIWTARGFDTQLRGRIHRQRRSRPPSPPLTQAVSQSTAKSTSGHLSAQIPPPPPSSTDNNACSTDALHFIVNAAQREWRALINVRVESLKILAMNPSLRSSRSVPATTTAANNDGTDQEGSSASPRSASSGAAPALTSDDLLNICLERGNAAVVGAMKRRATAAAAHSTSTQPNHIDTHKGGNSVAGGTTTRSPVQVENLGYFSSFHSSIVLIFQEANLIPTISDLREALSELDPAAGPARANYNHHGVSTAPLAEDLFTHLIESGDRPDLLCHSVLRRGVPPSLRRLVYAKLLHLPLSLSPASTGALAASNVTGGCRTRRIVRFATANAAKALAESAQQGRSSQSNSGDPALQARQLIRQMVASDASSRIGDSDKYFLFLDECTAVATALLEDSNIADYHLKRQVEQHGGDVAAYLSSNISPSGMRVPTCGVMPFSSSASVVAPLSYITGDLCEMYELAAAMQGQLWSPVQSATPEMFAMLILFESLTAHFAPAAVFHCHTKLSFSLLNVSFKWMVTGFSELFEPAQVLEAWDLLVGVNAQNFFGPTNSKNAAAGAAMPYWVLAAIAASVVVFRAPLVQQAFSQFQVHRLFDDCVKLSPVLLLQQMLFLL</sequence>
<evidence type="ECO:0000313" key="2">
    <source>
        <dbReference type="EMBL" id="CUG90608.1"/>
    </source>
</evidence>
<gene>
    <name evidence="2" type="ORF">BSAL_27940</name>
</gene>
<dbReference type="VEuPathDB" id="TriTrypDB:BSAL_27940"/>
<organism evidence="2 3">
    <name type="scientific">Bodo saltans</name>
    <name type="common">Flagellated protozoan</name>
    <dbReference type="NCBI Taxonomy" id="75058"/>
    <lineage>
        <taxon>Eukaryota</taxon>
        <taxon>Discoba</taxon>
        <taxon>Euglenozoa</taxon>
        <taxon>Kinetoplastea</taxon>
        <taxon>Metakinetoplastina</taxon>
        <taxon>Eubodonida</taxon>
        <taxon>Bodonidae</taxon>
        <taxon>Bodo</taxon>
    </lineage>
</organism>
<proteinExistence type="predicted"/>
<evidence type="ECO:0000313" key="3">
    <source>
        <dbReference type="Proteomes" id="UP000051952"/>
    </source>
</evidence>
<feature type="region of interest" description="Disordered" evidence="1">
    <location>
        <begin position="153"/>
        <end position="202"/>
    </location>
</feature>
<evidence type="ECO:0008006" key="4">
    <source>
        <dbReference type="Google" id="ProtNLM"/>
    </source>
</evidence>
<reference evidence="3" key="1">
    <citation type="submission" date="2015-09" db="EMBL/GenBank/DDBJ databases">
        <authorList>
            <consortium name="Pathogen Informatics"/>
        </authorList>
    </citation>
    <scope>NUCLEOTIDE SEQUENCE [LARGE SCALE GENOMIC DNA]</scope>
    <source>
        <strain evidence="3">Lake Konstanz</strain>
    </source>
</reference>
<dbReference type="OMA" id="LNICLER"/>
<name>A0A0S4JJ82_BODSA</name>
<protein>
    <recommendedName>
        <fullName evidence="4">Rab-GAP TBC domain-containing protein</fullName>
    </recommendedName>
</protein>